<protein>
    <submittedName>
        <fullName evidence="1">Uncharacterized protein</fullName>
    </submittedName>
</protein>
<reference evidence="1 2" key="2">
    <citation type="journal article" date="2022" name="Mol. Ecol. Resour.">
        <title>The genomes of chicory, endive, great burdock and yacon provide insights into Asteraceae paleo-polyploidization history and plant inulin production.</title>
        <authorList>
            <person name="Fan W."/>
            <person name="Wang S."/>
            <person name="Wang H."/>
            <person name="Wang A."/>
            <person name="Jiang F."/>
            <person name="Liu H."/>
            <person name="Zhao H."/>
            <person name="Xu D."/>
            <person name="Zhang Y."/>
        </authorList>
    </citation>
    <scope>NUCLEOTIDE SEQUENCE [LARGE SCALE GENOMIC DNA]</scope>
    <source>
        <strain evidence="2">cv. Yunnan</strain>
        <tissue evidence="1">Leaves</tissue>
    </source>
</reference>
<comment type="caution">
    <text evidence="1">The sequence shown here is derived from an EMBL/GenBank/DDBJ whole genome shotgun (WGS) entry which is preliminary data.</text>
</comment>
<reference evidence="2" key="1">
    <citation type="journal article" date="2022" name="Mol. Ecol. Resour.">
        <title>The genomes of chicory, endive, great burdock and yacon provide insights into Asteraceae palaeo-polyploidization history and plant inulin production.</title>
        <authorList>
            <person name="Fan W."/>
            <person name="Wang S."/>
            <person name="Wang H."/>
            <person name="Wang A."/>
            <person name="Jiang F."/>
            <person name="Liu H."/>
            <person name="Zhao H."/>
            <person name="Xu D."/>
            <person name="Zhang Y."/>
        </authorList>
    </citation>
    <scope>NUCLEOTIDE SEQUENCE [LARGE SCALE GENOMIC DNA]</scope>
    <source>
        <strain evidence="2">cv. Yunnan</strain>
    </source>
</reference>
<organism evidence="1 2">
    <name type="scientific">Smallanthus sonchifolius</name>
    <dbReference type="NCBI Taxonomy" id="185202"/>
    <lineage>
        <taxon>Eukaryota</taxon>
        <taxon>Viridiplantae</taxon>
        <taxon>Streptophyta</taxon>
        <taxon>Embryophyta</taxon>
        <taxon>Tracheophyta</taxon>
        <taxon>Spermatophyta</taxon>
        <taxon>Magnoliopsida</taxon>
        <taxon>eudicotyledons</taxon>
        <taxon>Gunneridae</taxon>
        <taxon>Pentapetalae</taxon>
        <taxon>asterids</taxon>
        <taxon>campanulids</taxon>
        <taxon>Asterales</taxon>
        <taxon>Asteraceae</taxon>
        <taxon>Asteroideae</taxon>
        <taxon>Heliantheae alliance</taxon>
        <taxon>Millerieae</taxon>
        <taxon>Smallanthus</taxon>
    </lineage>
</organism>
<proteinExistence type="predicted"/>
<keyword evidence="2" id="KW-1185">Reference proteome</keyword>
<dbReference type="Proteomes" id="UP001056120">
    <property type="component" value="Linkage Group LG27"/>
</dbReference>
<evidence type="ECO:0000313" key="2">
    <source>
        <dbReference type="Proteomes" id="UP001056120"/>
    </source>
</evidence>
<gene>
    <name evidence="1" type="ORF">L1987_81508</name>
</gene>
<sequence>MAERGDGSEEGDGGIGIGPSMSIKERASYLVWQDLRVMLPSSGDGPTKRLLHGLNGFVEPGRLMAIMGPSGSGKSTLLDALAGRLSKNAVMTGKILVNGEKKNLSYGTVAYVTQEDVLMGTLSVRETITYSAHLRLPSKLTKEEVEDTIEGTIMEMGLEDCADRLIGNWHLRGISDGEKKRLSIALEILVKPRILFLDEPTSGLDSASAFFVAHALRSLARDGRTVISSIHQPSSEVFALFDDLFLLSGGSTVYFGESKEVIEEGREQSDPFMNLATAEIKATLGVMMMTSGFFRQLPDLPKPFWRYPVSYLNYGSWAIQGGYKNDLLNLVFDGLLPRDPKITGEEVITKLYRLPLSHSKWWDLFAIYSLLVSYRTIFFLILKLKERAMPFFRSMYAKRTIHRLKRRASFVNFVSSRRYQTLRSLASQEGQSSPIP</sequence>
<accession>A0ACB8YUV8</accession>
<evidence type="ECO:0000313" key="1">
    <source>
        <dbReference type="EMBL" id="KAI3687805.1"/>
    </source>
</evidence>
<dbReference type="EMBL" id="CM042044">
    <property type="protein sequence ID" value="KAI3687805.1"/>
    <property type="molecule type" value="Genomic_DNA"/>
</dbReference>
<name>A0ACB8YUV8_9ASTR</name>